<dbReference type="Gene3D" id="3.40.50.1110">
    <property type="entry name" value="SGNH hydrolase"/>
    <property type="match status" value="1"/>
</dbReference>
<protein>
    <recommendedName>
        <fullName evidence="4">SGNH hydrolase-type esterase domain-containing protein</fullName>
    </recommendedName>
</protein>
<proteinExistence type="predicted"/>
<comment type="caution">
    <text evidence="2">The sequence shown here is derived from an EMBL/GenBank/DDBJ whole genome shotgun (WGS) entry which is preliminary data.</text>
</comment>
<gene>
    <name evidence="2" type="ORF">JM93_03623</name>
</gene>
<reference evidence="2 3" key="1">
    <citation type="submission" date="2019-07" db="EMBL/GenBank/DDBJ databases">
        <title>Genomic Encyclopedia of Archaeal and Bacterial Type Strains, Phase II (KMG-II): from individual species to whole genera.</title>
        <authorList>
            <person name="Goeker M."/>
        </authorList>
    </citation>
    <scope>NUCLEOTIDE SEQUENCE [LARGE SCALE GENOMIC DNA]</scope>
    <source>
        <strain evidence="2 3">ATCC BAA-252</strain>
    </source>
</reference>
<evidence type="ECO:0000313" key="2">
    <source>
        <dbReference type="EMBL" id="TWI82273.1"/>
    </source>
</evidence>
<dbReference type="AlphaFoldDB" id="A0A562SMA7"/>
<feature type="compositionally biased region" description="Basic and acidic residues" evidence="1">
    <location>
        <begin position="62"/>
        <end position="72"/>
    </location>
</feature>
<feature type="region of interest" description="Disordered" evidence="1">
    <location>
        <begin position="60"/>
        <end position="92"/>
    </location>
</feature>
<dbReference type="Proteomes" id="UP000320593">
    <property type="component" value="Unassembled WGS sequence"/>
</dbReference>
<accession>A0A562SMA7</accession>
<evidence type="ECO:0000256" key="1">
    <source>
        <dbReference type="SAM" id="MobiDB-lite"/>
    </source>
</evidence>
<dbReference type="EMBL" id="VLLF01000009">
    <property type="protein sequence ID" value="TWI82273.1"/>
    <property type="molecule type" value="Genomic_DNA"/>
</dbReference>
<dbReference type="Pfam" id="PF04311">
    <property type="entry name" value="DUF459"/>
    <property type="match status" value="1"/>
</dbReference>
<keyword evidence="3" id="KW-1185">Reference proteome</keyword>
<evidence type="ECO:0000313" key="3">
    <source>
        <dbReference type="Proteomes" id="UP000320593"/>
    </source>
</evidence>
<sequence length="383" mass="42477">MRSGSRSWKLVLVAWLLTVCLFGFADGAVHHAHAEGGAFQVAQGVGERLQRINPFRPLMRMLSREPRNERRRSPVRSRPQEGNSVQRVRTAPPVFVEEPKNDDAGVILVAGDQMAKGVASGLRYILADQPNVRVDLAFEDGKGLAGGDALDWPSLILSQIRSADVKAVVFIAGRSDLDEIFRTEEGEIAYATEEWFATFEDKVESIVQTIRRERLPVLLIGLPPTGAERVNETFESINTLLELQTSDSRVRFIELWDVFLNDEGVYSSFGPDVDGKRARLRTKTQIDFTWAGFRKVAFFVERELSRLLGGYGGLAFEGIEDDPNFIVLTGRTTSPEAELLGAQTVTVAPDTESSAYRFFVEGEPLTRVPGRIDGLTTQTSDSN</sequence>
<evidence type="ECO:0008006" key="4">
    <source>
        <dbReference type="Google" id="ProtNLM"/>
    </source>
</evidence>
<dbReference type="GO" id="GO:0016788">
    <property type="term" value="F:hydrolase activity, acting on ester bonds"/>
    <property type="evidence" value="ECO:0007669"/>
    <property type="project" value="UniProtKB-ARBA"/>
</dbReference>
<dbReference type="InterPro" id="IPR036514">
    <property type="entry name" value="SGNH_hydro_sf"/>
</dbReference>
<dbReference type="InterPro" id="IPR007407">
    <property type="entry name" value="DUF459"/>
</dbReference>
<organism evidence="2 3">
    <name type="scientific">Roseibium hamelinense</name>
    <dbReference type="NCBI Taxonomy" id="150831"/>
    <lineage>
        <taxon>Bacteria</taxon>
        <taxon>Pseudomonadati</taxon>
        <taxon>Pseudomonadota</taxon>
        <taxon>Alphaproteobacteria</taxon>
        <taxon>Hyphomicrobiales</taxon>
        <taxon>Stappiaceae</taxon>
        <taxon>Roseibium</taxon>
    </lineage>
</organism>
<dbReference type="SUPFAM" id="SSF52266">
    <property type="entry name" value="SGNH hydrolase"/>
    <property type="match status" value="1"/>
</dbReference>
<name>A0A562SMA7_9HYPH</name>